<dbReference type="InterPro" id="IPR044974">
    <property type="entry name" value="Disease_R_plants"/>
</dbReference>
<feature type="coiled-coil region" evidence="1">
    <location>
        <begin position="191"/>
        <end position="222"/>
    </location>
</feature>
<dbReference type="GO" id="GO:0043531">
    <property type="term" value="F:ADP binding"/>
    <property type="evidence" value="ECO:0007669"/>
    <property type="project" value="InterPro"/>
</dbReference>
<dbReference type="Pfam" id="PF00931">
    <property type="entry name" value="NB-ARC"/>
    <property type="match status" value="1"/>
</dbReference>
<dbReference type="EMBL" id="JAHRHJ020000011">
    <property type="protein sequence ID" value="KAH9295049.1"/>
    <property type="molecule type" value="Genomic_DNA"/>
</dbReference>
<name>A0AA38CDR9_TAXCH</name>
<dbReference type="OMA" id="AIMCCIG"/>
<dbReference type="InterPro" id="IPR002182">
    <property type="entry name" value="NB-ARC"/>
</dbReference>
<accession>A0AA38CDR9</accession>
<feature type="non-terminal residue" evidence="3">
    <location>
        <position position="1"/>
    </location>
</feature>
<dbReference type="AlphaFoldDB" id="A0AA38CDR9"/>
<evidence type="ECO:0000313" key="3">
    <source>
        <dbReference type="EMBL" id="KAH9295049.1"/>
    </source>
</evidence>
<dbReference type="InterPro" id="IPR027417">
    <property type="entry name" value="P-loop_NTPase"/>
</dbReference>
<proteinExistence type="predicted"/>
<keyword evidence="1" id="KW-0175">Coiled coil</keyword>
<dbReference type="SUPFAM" id="SSF52540">
    <property type="entry name" value="P-loop containing nucleoside triphosphate hydrolases"/>
    <property type="match status" value="1"/>
</dbReference>
<protein>
    <recommendedName>
        <fullName evidence="2">NB-ARC domain-containing protein</fullName>
    </recommendedName>
</protein>
<evidence type="ECO:0000313" key="4">
    <source>
        <dbReference type="Proteomes" id="UP000824469"/>
    </source>
</evidence>
<comment type="caution">
    <text evidence="3">The sequence shown here is derived from an EMBL/GenBank/DDBJ whole genome shotgun (WGS) entry which is preliminary data.</text>
</comment>
<dbReference type="Gene3D" id="3.40.50.300">
    <property type="entry name" value="P-loop containing nucleotide triphosphate hydrolases"/>
    <property type="match status" value="1"/>
</dbReference>
<gene>
    <name evidence="3" type="ORF">KI387_038637</name>
</gene>
<evidence type="ECO:0000259" key="2">
    <source>
        <dbReference type="Pfam" id="PF00931"/>
    </source>
</evidence>
<dbReference type="InterPro" id="IPR042197">
    <property type="entry name" value="Apaf_helical"/>
</dbReference>
<dbReference type="Proteomes" id="UP000824469">
    <property type="component" value="Unassembled WGS sequence"/>
</dbReference>
<keyword evidence="4" id="KW-1185">Reference proteome</keyword>
<dbReference type="GO" id="GO:0006952">
    <property type="term" value="P:defense response"/>
    <property type="evidence" value="ECO:0007669"/>
    <property type="project" value="InterPro"/>
</dbReference>
<evidence type="ECO:0000256" key="1">
    <source>
        <dbReference type="SAM" id="Coils"/>
    </source>
</evidence>
<sequence>YWSTSTVDALLEKTSKSIQDITDSLKLALDVDTNLQTKQIHKQFTRRLDQSPLHLLEFKPVGIEEQVIEVTKLLDMEGTEPALAVVLCGFGGAGKSTLAASVIQTFNWSSSDFKFCRVIINQETADKTSHIIQLQKDIIRDFSGEKLDLRDPEEGRKRLQSVMENKSCFLFVDNVVDKDYIKQLLPKDMSMKNLEKRKNMSTENLEKQKNMSTENLEKQKTKLRIFVTSRENNLRAEFNIICKEHAVHALSDDAAECLLKETILQPSGEFSGMFDEKNLIKDVARACKGVPLLLSVFGKHLRAERESASYMEALEALQKGNLDTFKDEDLSEKLLFVYHKMRDEEDKEAFLDICKYFYGWQWNLVGHIVDSGRLEALHKKMLINKSESGEVIVHDILRVMGIKEFKQTRLSNYKELSEVLEEDDEAILKRVKGISLVSEKSLTKVESRHLDVMRQSLRVLMIGDWVKIEGSPCSRAFKNLRYLSVGDVIDFPFQDASKLQKLTVFCNRSKHGMHLDR</sequence>
<dbReference type="Gene3D" id="1.10.8.430">
    <property type="entry name" value="Helical domain of apoptotic protease-activating factors"/>
    <property type="match status" value="1"/>
</dbReference>
<dbReference type="PANTHER" id="PTHR11017:SF385">
    <property type="entry name" value="DISEASE RESISTANCE PROTEIN (TIR-NBS-LRR CLASS)-RELATED"/>
    <property type="match status" value="1"/>
</dbReference>
<organism evidence="3 4">
    <name type="scientific">Taxus chinensis</name>
    <name type="common">Chinese yew</name>
    <name type="synonym">Taxus wallichiana var. chinensis</name>
    <dbReference type="NCBI Taxonomy" id="29808"/>
    <lineage>
        <taxon>Eukaryota</taxon>
        <taxon>Viridiplantae</taxon>
        <taxon>Streptophyta</taxon>
        <taxon>Embryophyta</taxon>
        <taxon>Tracheophyta</taxon>
        <taxon>Spermatophyta</taxon>
        <taxon>Pinopsida</taxon>
        <taxon>Pinidae</taxon>
        <taxon>Conifers II</taxon>
        <taxon>Cupressales</taxon>
        <taxon>Taxaceae</taxon>
        <taxon>Taxus</taxon>
    </lineage>
</organism>
<feature type="non-terminal residue" evidence="3">
    <location>
        <position position="517"/>
    </location>
</feature>
<dbReference type="PANTHER" id="PTHR11017">
    <property type="entry name" value="LEUCINE-RICH REPEAT-CONTAINING PROTEIN"/>
    <property type="match status" value="1"/>
</dbReference>
<feature type="domain" description="NB-ARC" evidence="2">
    <location>
        <begin position="66"/>
        <end position="218"/>
    </location>
</feature>
<dbReference type="PRINTS" id="PR00364">
    <property type="entry name" value="DISEASERSIST"/>
</dbReference>
<reference evidence="3 4" key="1">
    <citation type="journal article" date="2021" name="Nat. Plants">
        <title>The Taxus genome provides insights into paclitaxel biosynthesis.</title>
        <authorList>
            <person name="Xiong X."/>
            <person name="Gou J."/>
            <person name="Liao Q."/>
            <person name="Li Y."/>
            <person name="Zhou Q."/>
            <person name="Bi G."/>
            <person name="Li C."/>
            <person name="Du R."/>
            <person name="Wang X."/>
            <person name="Sun T."/>
            <person name="Guo L."/>
            <person name="Liang H."/>
            <person name="Lu P."/>
            <person name="Wu Y."/>
            <person name="Zhang Z."/>
            <person name="Ro D.K."/>
            <person name="Shang Y."/>
            <person name="Huang S."/>
            <person name="Yan J."/>
        </authorList>
    </citation>
    <scope>NUCLEOTIDE SEQUENCE [LARGE SCALE GENOMIC DNA]</scope>
    <source>
        <strain evidence="3">Ta-2019</strain>
    </source>
</reference>